<dbReference type="Gene3D" id="3.30.710.10">
    <property type="entry name" value="Potassium Channel Kv1.1, Chain A"/>
    <property type="match status" value="1"/>
</dbReference>
<dbReference type="Proteomes" id="UP000041254">
    <property type="component" value="Unassembled WGS sequence"/>
</dbReference>
<organism evidence="3 4">
    <name type="scientific">Vitrella brassicaformis (strain CCMP3155)</name>
    <dbReference type="NCBI Taxonomy" id="1169540"/>
    <lineage>
        <taxon>Eukaryota</taxon>
        <taxon>Sar</taxon>
        <taxon>Alveolata</taxon>
        <taxon>Colpodellida</taxon>
        <taxon>Vitrellaceae</taxon>
        <taxon>Vitrella</taxon>
    </lineage>
</organism>
<evidence type="ECO:0000313" key="3">
    <source>
        <dbReference type="EMBL" id="CEM38756.1"/>
    </source>
</evidence>
<dbReference type="VEuPathDB" id="CryptoDB:Vbra_1853"/>
<evidence type="ECO:0000313" key="4">
    <source>
        <dbReference type="Proteomes" id="UP000041254"/>
    </source>
</evidence>
<dbReference type="InterPro" id="IPR011333">
    <property type="entry name" value="SKP1/BTB/POZ_sf"/>
</dbReference>
<evidence type="ECO:0000256" key="1">
    <source>
        <dbReference type="SAM" id="Coils"/>
    </source>
</evidence>
<sequence length="523" mass="57988">MSESISKDASAQQVCRAARCEPLIHSQALSNWCNRIRFSAAKLAVRKKDFGIAFVLGIRHLCDRCVAPRQTMEAELAARQFSAHAILNELHVPVTAICDAISQLHAQIRQADEDAQQERIKHGASDPSAASPDDVLLLNVGGSEWRVKRKLLTQGEGVEGTLLAALCSGCWDGRLVRDDKQRVFLNMDSEAFRAIHKAILDAETMRTSGKAASVKHLIDDAAKRNQTGPHDFWVKLMMSPLDKTTPAEATSSGGAGTDLRLPTTGIPAEMGDTVKRLEGIMKAFAAEKARLEGQLRAANTRRDHLNKEIQAVEPFLLPLSGGDHIRSVDACGQVISTTQSTVDTMNQELINRFDMWPGPVDVVQPDHISRIVDHHRRQRLGASPAEANVPLQMDTAREQAAFDINAAMYGVVKTDTPHGAQQTSDSDGFTSIPFGDWYRIVTEGSGRVPTLNDSVRYDWIAWCDAFDGQRRVYDRRGWVYRVSDMGGWLREAVLSMRVGEVRQIKLPDDYIDRYAQLRLISIE</sequence>
<gene>
    <name evidence="3" type="ORF">Vbra_1853</name>
</gene>
<evidence type="ECO:0000256" key="2">
    <source>
        <dbReference type="SAM" id="MobiDB-lite"/>
    </source>
</evidence>
<dbReference type="PhylomeDB" id="A0A0G4H4P7"/>
<dbReference type="OrthoDB" id="431168at2759"/>
<proteinExistence type="predicted"/>
<name>A0A0G4H4P7_VITBC</name>
<dbReference type="AlphaFoldDB" id="A0A0G4H4P7"/>
<accession>A0A0G4H4P7</accession>
<reference evidence="3 4" key="1">
    <citation type="submission" date="2014-11" db="EMBL/GenBank/DDBJ databases">
        <authorList>
            <person name="Zhu J."/>
            <person name="Qi W."/>
            <person name="Song R."/>
        </authorList>
    </citation>
    <scope>NUCLEOTIDE SEQUENCE [LARGE SCALE GENOMIC DNA]</scope>
</reference>
<dbReference type="SUPFAM" id="SSF54695">
    <property type="entry name" value="POZ domain"/>
    <property type="match status" value="1"/>
</dbReference>
<protein>
    <recommendedName>
        <fullName evidence="5">Potassium channel tetramerisation-type BTB domain-containing protein</fullName>
    </recommendedName>
</protein>
<dbReference type="EMBL" id="CDMY01001000">
    <property type="protein sequence ID" value="CEM38756.1"/>
    <property type="molecule type" value="Genomic_DNA"/>
</dbReference>
<feature type="region of interest" description="Disordered" evidence="2">
    <location>
        <begin position="244"/>
        <end position="267"/>
    </location>
</feature>
<dbReference type="SUPFAM" id="SSF54534">
    <property type="entry name" value="FKBP-like"/>
    <property type="match status" value="1"/>
</dbReference>
<feature type="coiled-coil region" evidence="1">
    <location>
        <begin position="274"/>
        <end position="308"/>
    </location>
</feature>
<keyword evidence="4" id="KW-1185">Reference proteome</keyword>
<dbReference type="InParanoid" id="A0A0G4H4P7"/>
<evidence type="ECO:0008006" key="5">
    <source>
        <dbReference type="Google" id="ProtNLM"/>
    </source>
</evidence>
<keyword evidence="1" id="KW-0175">Coiled coil</keyword>